<dbReference type="AlphaFoldDB" id="A0AA97J4H4"/>
<dbReference type="PANTHER" id="PTHR45710">
    <property type="entry name" value="C-TYPE LECTIN DOMAIN-CONTAINING PROTEIN 180"/>
    <property type="match status" value="1"/>
</dbReference>
<feature type="domain" description="C-type lectin" evidence="4">
    <location>
        <begin position="86"/>
        <end position="190"/>
    </location>
</feature>
<feature type="transmembrane region" description="Helical" evidence="3">
    <location>
        <begin position="45"/>
        <end position="65"/>
    </location>
</feature>
<dbReference type="GeneID" id="129326955"/>
<dbReference type="PANTHER" id="PTHR45710:SF35">
    <property type="entry name" value="C-TYPE LECTIN DOMAIN FAMILY 2 MEMBER D"/>
    <property type="match status" value="1"/>
</dbReference>
<sequence length="217" mass="24616">MRRKMGQETKHPGTSKEEFIESLSFNKAKKDYQAFARKQGYEKTGLAVILILLVVVIGLATALGVKGSSCEEIVTYALCPDGWIGYLGNCYYFSDDEADWLSSLRNCSALGASLSAIETKHEMAFLLRYKGPIYHWIGLRKEQRKSWEWANGEVFNNTLFEIVEGGDCAYLNDVAVMSSWCRTKKNWICSKPDASVHRRQPMEETGVKQAYMNESHM</sequence>
<dbReference type="InterPro" id="IPR033992">
    <property type="entry name" value="NKR-like_CTLD"/>
</dbReference>
<dbReference type="GO" id="GO:0030246">
    <property type="term" value="F:carbohydrate binding"/>
    <property type="evidence" value="ECO:0007669"/>
    <property type="project" value="UniProtKB-KW"/>
</dbReference>
<dbReference type="Gene3D" id="3.10.100.10">
    <property type="entry name" value="Mannose-Binding Protein A, subunit A"/>
    <property type="match status" value="1"/>
</dbReference>
<keyword evidence="3" id="KW-0472">Membrane</keyword>
<dbReference type="InterPro" id="IPR016187">
    <property type="entry name" value="CTDL_fold"/>
</dbReference>
<dbReference type="GO" id="GO:0005886">
    <property type="term" value="C:plasma membrane"/>
    <property type="evidence" value="ECO:0007669"/>
    <property type="project" value="UniProtKB-SubCell"/>
</dbReference>
<protein>
    <submittedName>
        <fullName evidence="6">C-type lectin domain family 2 member D-like</fullName>
    </submittedName>
</protein>
<dbReference type="SUPFAM" id="SSF56436">
    <property type="entry name" value="C-type lectin-like"/>
    <property type="match status" value="1"/>
</dbReference>
<keyword evidence="2" id="KW-0430">Lectin</keyword>
<evidence type="ECO:0000313" key="6">
    <source>
        <dbReference type="RefSeq" id="XP_054831262.1"/>
    </source>
</evidence>
<dbReference type="InterPro" id="IPR016186">
    <property type="entry name" value="C-type_lectin-like/link_sf"/>
</dbReference>
<accession>A0AA97J4H4</accession>
<evidence type="ECO:0000313" key="5">
    <source>
        <dbReference type="Proteomes" id="UP001190640"/>
    </source>
</evidence>
<evidence type="ECO:0000259" key="4">
    <source>
        <dbReference type="PROSITE" id="PS50041"/>
    </source>
</evidence>
<evidence type="ECO:0000256" key="3">
    <source>
        <dbReference type="SAM" id="Phobius"/>
    </source>
</evidence>
<dbReference type="SMART" id="SM00034">
    <property type="entry name" value="CLECT"/>
    <property type="match status" value="1"/>
</dbReference>
<dbReference type="InterPro" id="IPR001304">
    <property type="entry name" value="C-type_lectin-like"/>
</dbReference>
<dbReference type="RefSeq" id="XP_054831262.1">
    <property type="nucleotide sequence ID" value="XM_054975287.1"/>
</dbReference>
<keyword evidence="3" id="KW-1133">Transmembrane helix</keyword>
<reference evidence="6" key="1">
    <citation type="submission" date="2025-08" db="UniProtKB">
        <authorList>
            <consortium name="RefSeq"/>
        </authorList>
    </citation>
    <scope>IDENTIFICATION</scope>
    <source>
        <tissue evidence="6">Blood</tissue>
    </source>
</reference>
<dbReference type="InterPro" id="IPR050828">
    <property type="entry name" value="C-type_lectin/matrix_domain"/>
</dbReference>
<evidence type="ECO:0000256" key="1">
    <source>
        <dbReference type="ARBA" id="ARBA00004401"/>
    </source>
</evidence>
<proteinExistence type="predicted"/>
<dbReference type="Proteomes" id="UP001190640">
    <property type="component" value="Chromosome 4"/>
</dbReference>
<dbReference type="CDD" id="cd03593">
    <property type="entry name" value="CLECT_NK_receptors_like"/>
    <property type="match status" value="1"/>
</dbReference>
<organism evidence="5 6">
    <name type="scientific">Eublepharis macularius</name>
    <name type="common">Leopard gecko</name>
    <name type="synonym">Cyrtodactylus macularius</name>
    <dbReference type="NCBI Taxonomy" id="481883"/>
    <lineage>
        <taxon>Eukaryota</taxon>
        <taxon>Metazoa</taxon>
        <taxon>Chordata</taxon>
        <taxon>Craniata</taxon>
        <taxon>Vertebrata</taxon>
        <taxon>Euteleostomi</taxon>
        <taxon>Lepidosauria</taxon>
        <taxon>Squamata</taxon>
        <taxon>Bifurcata</taxon>
        <taxon>Gekkota</taxon>
        <taxon>Eublepharidae</taxon>
        <taxon>Eublepharinae</taxon>
        <taxon>Eublepharis</taxon>
    </lineage>
</organism>
<comment type="subcellular location">
    <subcellularLocation>
        <location evidence="1">Cell membrane</location>
        <topology evidence="1">Single-pass type II membrane protein</topology>
    </subcellularLocation>
</comment>
<keyword evidence="3" id="KW-0812">Transmembrane</keyword>
<evidence type="ECO:0000256" key="2">
    <source>
        <dbReference type="ARBA" id="ARBA00022734"/>
    </source>
</evidence>
<gene>
    <name evidence="6" type="primary">LOC129326955</name>
</gene>
<keyword evidence="5" id="KW-1185">Reference proteome</keyword>
<dbReference type="KEGG" id="emc:129326955"/>
<dbReference type="PROSITE" id="PS50041">
    <property type="entry name" value="C_TYPE_LECTIN_2"/>
    <property type="match status" value="1"/>
</dbReference>
<dbReference type="Pfam" id="PF00059">
    <property type="entry name" value="Lectin_C"/>
    <property type="match status" value="1"/>
</dbReference>
<name>A0AA97J4H4_EUBMA</name>